<organism evidence="3 4">
    <name type="scientific">Oceanospirillum sediminis</name>
    <dbReference type="NCBI Taxonomy" id="2760088"/>
    <lineage>
        <taxon>Bacteria</taxon>
        <taxon>Pseudomonadati</taxon>
        <taxon>Pseudomonadota</taxon>
        <taxon>Gammaproteobacteria</taxon>
        <taxon>Oceanospirillales</taxon>
        <taxon>Oceanospirillaceae</taxon>
        <taxon>Oceanospirillum</taxon>
    </lineage>
</organism>
<protein>
    <submittedName>
        <fullName evidence="3">Methyltransferase</fullName>
    </submittedName>
</protein>
<dbReference type="InterPro" id="IPR029063">
    <property type="entry name" value="SAM-dependent_MTases_sf"/>
</dbReference>
<dbReference type="PANTHER" id="PTHR43648">
    <property type="entry name" value="ELECTRON TRANSFER FLAVOPROTEIN BETA SUBUNIT LYSINE METHYLTRANSFERASE"/>
    <property type="match status" value="1"/>
</dbReference>
<evidence type="ECO:0000313" key="3">
    <source>
        <dbReference type="EMBL" id="MBB1486086.1"/>
    </source>
</evidence>
<gene>
    <name evidence="3" type="ORF">H4O21_05650</name>
</gene>
<dbReference type="Gene3D" id="3.40.50.150">
    <property type="entry name" value="Vaccinia Virus protein VP39"/>
    <property type="match status" value="1"/>
</dbReference>
<evidence type="ECO:0000313" key="4">
    <source>
        <dbReference type="Proteomes" id="UP000565262"/>
    </source>
</evidence>
<keyword evidence="4" id="KW-1185">Reference proteome</keyword>
<keyword evidence="1 3" id="KW-0489">Methyltransferase</keyword>
<sequence>MSDTLNNELQKMLPEARVQATCLPGCEQIRLWLIDPEPVHRPFSPDEIAAIMYHTPYWGFCWGSGLALARYILSYPDQLAGKKVIDFGSGSGVVAIAAAMAGADVVACDIDPVSQRACRENALLNQVSISISDDLLALPEMSADLLIAADVLYDRTNLPWLDTFFRFAPDVWVADSRVKDFSHDRYSLTERMSAGTVPDMGEPGEFSDIRFYRSI</sequence>
<dbReference type="EMBL" id="JACJFM010000005">
    <property type="protein sequence ID" value="MBB1486086.1"/>
    <property type="molecule type" value="Genomic_DNA"/>
</dbReference>
<dbReference type="Pfam" id="PF06325">
    <property type="entry name" value="PrmA"/>
    <property type="match status" value="1"/>
</dbReference>
<dbReference type="PANTHER" id="PTHR43648:SF1">
    <property type="entry name" value="ELECTRON TRANSFER FLAVOPROTEIN BETA SUBUNIT LYSINE METHYLTRANSFERASE"/>
    <property type="match status" value="1"/>
</dbReference>
<dbReference type="AlphaFoldDB" id="A0A839IPA4"/>
<evidence type="ECO:0000256" key="1">
    <source>
        <dbReference type="ARBA" id="ARBA00022603"/>
    </source>
</evidence>
<dbReference type="RefSeq" id="WP_182807869.1">
    <property type="nucleotide sequence ID" value="NZ_JACJFM010000005.1"/>
</dbReference>
<accession>A0A839IPA4</accession>
<dbReference type="InterPro" id="IPR050078">
    <property type="entry name" value="Ribosomal_L11_MeTrfase_PrmA"/>
</dbReference>
<reference evidence="3 4" key="1">
    <citation type="submission" date="2020-08" db="EMBL/GenBank/DDBJ databases">
        <title>Oceanospirillum sp. nov. isolated from marine sediment.</title>
        <authorList>
            <person name="Ji X."/>
        </authorList>
    </citation>
    <scope>NUCLEOTIDE SEQUENCE [LARGE SCALE GENOMIC DNA]</scope>
    <source>
        <strain evidence="3 4">D5</strain>
    </source>
</reference>
<evidence type="ECO:0000256" key="2">
    <source>
        <dbReference type="ARBA" id="ARBA00022679"/>
    </source>
</evidence>
<dbReference type="GO" id="GO:0032259">
    <property type="term" value="P:methylation"/>
    <property type="evidence" value="ECO:0007669"/>
    <property type="project" value="UniProtKB-KW"/>
</dbReference>
<dbReference type="SUPFAM" id="SSF53335">
    <property type="entry name" value="S-adenosyl-L-methionine-dependent methyltransferases"/>
    <property type="match status" value="1"/>
</dbReference>
<comment type="caution">
    <text evidence="3">The sequence shown here is derived from an EMBL/GenBank/DDBJ whole genome shotgun (WGS) entry which is preliminary data.</text>
</comment>
<proteinExistence type="predicted"/>
<name>A0A839IPA4_9GAMM</name>
<keyword evidence="2 3" id="KW-0808">Transferase</keyword>
<dbReference type="Proteomes" id="UP000565262">
    <property type="component" value="Unassembled WGS sequence"/>
</dbReference>
<dbReference type="GO" id="GO:0016279">
    <property type="term" value="F:protein-lysine N-methyltransferase activity"/>
    <property type="evidence" value="ECO:0007669"/>
    <property type="project" value="TreeGrafter"/>
</dbReference>